<sequence>MANLERRWSLRDGSDSNSKPRSAVSPPTQNLPATRGKKTRHVRSRSDQVGQVQCGPPPSTEEAIRTSTSFPAQLTTGSVGRRSILDEGGRVAPPTECFFPRPHRGQSLTSFLSSADFGTCAQLDRENAHIYVSEALIAAMEHLRCSRAVERPEEQADSDEDIRQLQHWIHVRRRERLHEKALKRAFEPQLSDGRTDATSSTSPPSSENSSPSCRVGVSDDEEDDAEDFELSDATGARLASPLASPCSGESPSQWRLSSGERLLEVSTDTEVPGASLDLSLEEPSKLCSSAEAVALSLLKRFAGKQLPKASDLQWLVSEHETDQSLLPLPDAWPVSPDQQEEEYTAHKLRLRGNSEWAPPREQIIFSIQPELKRKLQLAKQNYRCAGCGMRVSTGQLGRLRYCSYLGKLFCRCCHGDARAIIPGRVLERWDFGLYPVSNFARDLLERIAPAPLFNIRDVNPALYSRVRSLEKARQCRLALGALEQYIRCCRQADSLQQQLQQLPPHLLSEPHVYSLEELWQVRMGGPLVGRLRSLRQDCEEHCLSCPLCTAKAFICERCREPKDLLFPFQLATTTQCQGCKACFHRACFVPGACDKCRRLEDRRKSLLQPYEPTT</sequence>
<dbReference type="AlphaFoldDB" id="A0A131XZW3"/>
<dbReference type="InterPro" id="IPR048569">
    <property type="entry name" value="RUBC_PIKBD"/>
</dbReference>
<feature type="compositionally biased region" description="Acidic residues" evidence="2">
    <location>
        <begin position="218"/>
        <end position="228"/>
    </location>
</feature>
<feature type="compositionally biased region" description="Polar residues" evidence="2">
    <location>
        <begin position="15"/>
        <end position="32"/>
    </location>
</feature>
<dbReference type="GO" id="GO:0006914">
    <property type="term" value="P:autophagy"/>
    <property type="evidence" value="ECO:0007669"/>
    <property type="project" value="UniProtKB-KW"/>
</dbReference>
<dbReference type="PANTHER" id="PTHR45971:SF1">
    <property type="entry name" value="RUBICON, ISOFORM A"/>
    <property type="match status" value="1"/>
</dbReference>
<evidence type="ECO:0000256" key="1">
    <source>
        <dbReference type="ARBA" id="ARBA00023006"/>
    </source>
</evidence>
<dbReference type="InterPro" id="IPR025258">
    <property type="entry name" value="RH_dom"/>
</dbReference>
<proteinExistence type="evidence at transcript level"/>
<evidence type="ECO:0000256" key="2">
    <source>
        <dbReference type="SAM" id="MobiDB-lite"/>
    </source>
</evidence>
<dbReference type="Pfam" id="PF21054">
    <property type="entry name" value="RUBC_PIKBD"/>
    <property type="match status" value="1"/>
</dbReference>
<accession>A0A131XZW3</accession>
<dbReference type="SMART" id="SM01175">
    <property type="entry name" value="DUF4206"/>
    <property type="match status" value="1"/>
</dbReference>
<dbReference type="PANTHER" id="PTHR45971">
    <property type="entry name" value="PHOX (PX) DOMAIN-CONTAINING PROTEIN"/>
    <property type="match status" value="1"/>
</dbReference>
<protein>
    <recommendedName>
        <fullName evidence="3">Rubicon Homology domain-containing protein</fullName>
    </recommendedName>
</protein>
<dbReference type="GO" id="GO:1901981">
    <property type="term" value="F:phosphatidylinositol phosphate binding"/>
    <property type="evidence" value="ECO:0007669"/>
    <property type="project" value="TreeGrafter"/>
</dbReference>
<dbReference type="Pfam" id="PF13901">
    <property type="entry name" value="RH_dom"/>
    <property type="match status" value="1"/>
</dbReference>
<name>A0A131XZW3_IXORI</name>
<dbReference type="InterPro" id="IPR052428">
    <property type="entry name" value="Autophagy_HostDef_Reg"/>
</dbReference>
<feature type="compositionally biased region" description="Basic and acidic residues" evidence="2">
    <location>
        <begin position="1"/>
        <end position="14"/>
    </location>
</feature>
<keyword evidence="1" id="KW-0072">Autophagy</keyword>
<evidence type="ECO:0000313" key="4">
    <source>
        <dbReference type="EMBL" id="JAP71755.1"/>
    </source>
</evidence>
<organism evidence="4">
    <name type="scientific">Ixodes ricinus</name>
    <name type="common">Common tick</name>
    <name type="synonym">Acarus ricinus</name>
    <dbReference type="NCBI Taxonomy" id="34613"/>
    <lineage>
        <taxon>Eukaryota</taxon>
        <taxon>Metazoa</taxon>
        <taxon>Ecdysozoa</taxon>
        <taxon>Arthropoda</taxon>
        <taxon>Chelicerata</taxon>
        <taxon>Arachnida</taxon>
        <taxon>Acari</taxon>
        <taxon>Parasitiformes</taxon>
        <taxon>Ixodida</taxon>
        <taxon>Ixodoidea</taxon>
        <taxon>Ixodidae</taxon>
        <taxon>Ixodinae</taxon>
        <taxon>Ixodes</taxon>
    </lineage>
</organism>
<dbReference type="EMBL" id="GEFM01004041">
    <property type="protein sequence ID" value="JAP71755.1"/>
    <property type="molecule type" value="mRNA"/>
</dbReference>
<feature type="region of interest" description="Disordered" evidence="2">
    <location>
        <begin position="1"/>
        <end position="70"/>
    </location>
</feature>
<feature type="domain" description="Rubicon Homology" evidence="3">
    <location>
        <begin position="400"/>
        <end position="603"/>
    </location>
</feature>
<feature type="region of interest" description="Disordered" evidence="2">
    <location>
        <begin position="185"/>
        <end position="228"/>
    </location>
</feature>
<evidence type="ECO:0000259" key="3">
    <source>
        <dbReference type="SMART" id="SM01175"/>
    </source>
</evidence>
<feature type="compositionally biased region" description="Low complexity" evidence="2">
    <location>
        <begin position="199"/>
        <end position="212"/>
    </location>
</feature>
<reference evidence="4" key="1">
    <citation type="submission" date="2016-02" db="EMBL/GenBank/DDBJ databases">
        <title>RNAseq analyses of the midgut from blood- or serum-fed Ixodes ricinus ticks.</title>
        <authorList>
            <person name="Perner J."/>
            <person name="Provaznik J."/>
            <person name="Schrenkova J."/>
            <person name="Urbanova V."/>
            <person name="Ribeiro J.M."/>
            <person name="Kopacek P."/>
        </authorList>
    </citation>
    <scope>NUCLEOTIDE SEQUENCE</scope>
    <source>
        <tissue evidence="4">Gut</tissue>
    </source>
</reference>